<evidence type="ECO:0000313" key="9">
    <source>
        <dbReference type="RefSeq" id="XP_030756409.1"/>
    </source>
</evidence>
<dbReference type="OrthoDB" id="10252587at2759"/>
<dbReference type="Proteomes" id="UP000504635">
    <property type="component" value="Unplaced"/>
</dbReference>
<evidence type="ECO:0000256" key="2">
    <source>
        <dbReference type="ARBA" id="ARBA00006677"/>
    </source>
</evidence>
<evidence type="ECO:0000256" key="5">
    <source>
        <dbReference type="RuleBase" id="RU368085"/>
    </source>
</evidence>
<evidence type="ECO:0000259" key="6">
    <source>
        <dbReference type="Pfam" id="PF05916"/>
    </source>
</evidence>
<evidence type="ECO:0000256" key="1">
    <source>
        <dbReference type="ARBA" id="ARBA00004123"/>
    </source>
</evidence>
<accession>A0A6J2Y0F0</accession>
<dbReference type="RefSeq" id="XP_030756409.1">
    <property type="nucleotide sequence ID" value="XM_030900549.1"/>
</dbReference>
<comment type="subcellular location">
    <subcellularLocation>
        <location evidence="1 5">Nucleus</location>
    </subcellularLocation>
</comment>
<dbReference type="PANTHER" id="PTHR12914:SF2">
    <property type="entry name" value="DNA REPLICATION COMPLEX GINS PROTEIN PSF1"/>
    <property type="match status" value="1"/>
</dbReference>
<comment type="function">
    <text evidence="5">Required for correct functioning of the GINS complex, a complex that plays an essential role in the initiation of DNA replication, and progression of DNA replication forks. GINS complex seems to bind preferentially to single-stranded DNA.</text>
</comment>
<dbReference type="Pfam" id="PF24997">
    <property type="entry name" value="PSF1_C"/>
    <property type="match status" value="1"/>
</dbReference>
<evidence type="ECO:0000256" key="4">
    <source>
        <dbReference type="ARBA" id="ARBA00023242"/>
    </source>
</evidence>
<feature type="domain" description="DNA replication complex GINS protein PSF1 C-terminal" evidence="7">
    <location>
        <begin position="147"/>
        <end position="197"/>
    </location>
</feature>
<dbReference type="SUPFAM" id="SSF158573">
    <property type="entry name" value="GINS helical bundle-like"/>
    <property type="match status" value="1"/>
</dbReference>
<keyword evidence="3 5" id="KW-0235">DNA replication</keyword>
<dbReference type="FunCoup" id="A0A6J2Y0F0">
    <property type="interactions" value="971"/>
</dbReference>
<dbReference type="GeneID" id="115882476"/>
<keyword evidence="4 5" id="KW-0539">Nucleus</keyword>
<reference evidence="9" key="1">
    <citation type="submission" date="2025-08" db="UniProtKB">
        <authorList>
            <consortium name="RefSeq"/>
        </authorList>
    </citation>
    <scope>IDENTIFICATION</scope>
    <source>
        <tissue evidence="9">Gonads</tissue>
    </source>
</reference>
<proteinExistence type="inferred from homology"/>
<dbReference type="CDD" id="cd21696">
    <property type="entry name" value="GINS_B_Psf1"/>
    <property type="match status" value="1"/>
</dbReference>
<protein>
    <recommendedName>
        <fullName evidence="5">DNA replication complex GINS protein PSF1</fullName>
    </recommendedName>
</protein>
<dbReference type="KEGG" id="soy:115882476"/>
<evidence type="ECO:0000313" key="8">
    <source>
        <dbReference type="Proteomes" id="UP000504635"/>
    </source>
</evidence>
<dbReference type="InterPro" id="IPR005339">
    <property type="entry name" value="GINS_Psf1"/>
</dbReference>
<name>A0A6J2Y0F0_SITOR</name>
<dbReference type="CDD" id="cd11710">
    <property type="entry name" value="GINS_A_psf1"/>
    <property type="match status" value="1"/>
</dbReference>
<dbReference type="InterPro" id="IPR056783">
    <property type="entry name" value="PSF1_C"/>
</dbReference>
<feature type="domain" description="GINS subunit" evidence="6">
    <location>
        <begin position="49"/>
        <end position="132"/>
    </location>
</feature>
<dbReference type="GO" id="GO:1902983">
    <property type="term" value="P:DNA strand elongation involved in mitotic DNA replication"/>
    <property type="evidence" value="ECO:0007669"/>
    <property type="project" value="TreeGrafter"/>
</dbReference>
<evidence type="ECO:0000259" key="7">
    <source>
        <dbReference type="Pfam" id="PF24997"/>
    </source>
</evidence>
<comment type="similarity">
    <text evidence="2 5">Belongs to the GINS1/PSF1 family.</text>
</comment>
<dbReference type="InParanoid" id="A0A6J2Y0F0"/>
<gene>
    <name evidence="9" type="primary">LOC115882476</name>
</gene>
<dbReference type="Gene3D" id="1.20.58.1030">
    <property type="match status" value="1"/>
</dbReference>
<dbReference type="GO" id="GO:0000811">
    <property type="term" value="C:GINS complex"/>
    <property type="evidence" value="ECO:0007669"/>
    <property type="project" value="UniProtKB-UniRule"/>
</dbReference>
<comment type="subunit">
    <text evidence="5">Component of the GINS complex.</text>
</comment>
<dbReference type="InterPro" id="IPR021151">
    <property type="entry name" value="GINS_A"/>
</dbReference>
<dbReference type="AlphaFoldDB" id="A0A6J2Y0F0"/>
<dbReference type="PANTHER" id="PTHR12914">
    <property type="entry name" value="PARTNER OF SLD5"/>
    <property type="match status" value="1"/>
</dbReference>
<sequence length="198" mass="22683">MFAEKACSLIKELSRCEEGLPPYNIELVKEVCTEIKQLHEQNKEDGAIVANESEIAGNVNPLYPTLRIGSAAVKRNIRCLLAYHYNRLRTLRTMRWQFGSILPPDIKTNLSSDEIDWFSKYSSCLGKYMRSIGEDGLNLCLDLRPPKSLYIEVKCLIDYGKFELSDGTVLLLKKDSRHYLPRSECEELITQGVFHHIV</sequence>
<organism evidence="8 9">
    <name type="scientific">Sitophilus oryzae</name>
    <name type="common">Rice weevil</name>
    <name type="synonym">Curculio oryzae</name>
    <dbReference type="NCBI Taxonomy" id="7048"/>
    <lineage>
        <taxon>Eukaryota</taxon>
        <taxon>Metazoa</taxon>
        <taxon>Ecdysozoa</taxon>
        <taxon>Arthropoda</taxon>
        <taxon>Hexapoda</taxon>
        <taxon>Insecta</taxon>
        <taxon>Pterygota</taxon>
        <taxon>Neoptera</taxon>
        <taxon>Endopterygota</taxon>
        <taxon>Coleoptera</taxon>
        <taxon>Polyphaga</taxon>
        <taxon>Cucujiformia</taxon>
        <taxon>Curculionidae</taxon>
        <taxon>Dryophthorinae</taxon>
        <taxon>Sitophilus</taxon>
    </lineage>
</organism>
<dbReference type="InterPro" id="IPR036224">
    <property type="entry name" value="GINS_bundle-like_dom_sf"/>
</dbReference>
<evidence type="ECO:0000256" key="3">
    <source>
        <dbReference type="ARBA" id="ARBA00022705"/>
    </source>
</evidence>
<dbReference type="Pfam" id="PF05916">
    <property type="entry name" value="Sld5"/>
    <property type="match status" value="1"/>
</dbReference>
<keyword evidence="8" id="KW-1185">Reference proteome</keyword>